<sequence>MFFSFLGEEQSDSQCIKNLSPWASSTPSCSCSCSCLSVYVVGVELELAAGAVGDDMNAKENPFTPKAYLMRYWDKTIHNSLPKSPFLLSKASPLDAVDSSRFAKLAKQGTLSTTLPSFCSSANLFCFPDLSPSNRDDTDSDFAVYNNKNFTNYGSGKVGGVDSFKNYSDGEPVPNLSFHRYSGESTSHNDKFNSYSSQGQFINQRFDKYGSSATDGAGDFSTYNPDNNDLGLSQFATYSNQGNRRAQSFSTYSNKGNAGKESFSSYGNNGEGARNEFKAYLHDTNAMETHFKSYSEAAHGGANDTFKSYGADGAFPIEFFKSYGNGGNAGVESFKEYNLNTFIASDYFKTYAENSKASQKVNFAAYGTSISARPHDFTRYGQNAKGHQNQIDFKTYGSAYTKFKDYAKSGVTFANYTEGTPVPKPSSGSSVNRWVEPGKFFRESMLKNGTLMPMPDIRDRMPRRSFLPRSIVSNLPFTSSKLNQLKEIFHASDNSTMESIIKDALSDCERAPSKGETKRCVGSAEDMIDFATSVLGNNVALHTTENAKGSKQDIMIGTIKGINGGEVTKSVSCHQSLYPYLLYYCHSVPEVRVYEADILEPKTMAKINHGVAICHLDTSAWSATHGAFLTLGSSPGRIEVCHWIFENDLTWTTADVRG</sequence>
<keyword evidence="4" id="KW-0052">Apoplast</keyword>
<dbReference type="AlphaFoldDB" id="A0AAP0LWX5"/>
<comment type="subcellular location">
    <subcellularLocation>
        <location evidence="1">Secreted</location>
        <location evidence="1">Cell wall</location>
    </subcellularLocation>
    <subcellularLocation>
        <location evidence="2">Secreted</location>
        <location evidence="2">Extracellular space</location>
        <location evidence="2">Apoplast</location>
    </subcellularLocation>
</comment>
<dbReference type="PANTHER" id="PTHR31458">
    <property type="entry name" value="POLYGALACTURONASE 1 BETA-LIKE PROTEIN 2"/>
    <property type="match status" value="1"/>
</dbReference>
<feature type="domain" description="BURP" evidence="7">
    <location>
        <begin position="440"/>
        <end position="654"/>
    </location>
</feature>
<name>A0AAP0LWX5_9ROSI</name>
<evidence type="ECO:0000256" key="3">
    <source>
        <dbReference type="ARBA" id="ARBA00022512"/>
    </source>
</evidence>
<dbReference type="InterPro" id="IPR051897">
    <property type="entry name" value="PG-associated_BURP"/>
</dbReference>
<accession>A0AAP0LWX5</accession>
<protein>
    <recommendedName>
        <fullName evidence="7">BURP domain-containing protein</fullName>
    </recommendedName>
</protein>
<keyword evidence="6" id="KW-0325">Glycoprotein</keyword>
<dbReference type="Proteomes" id="UP001428341">
    <property type="component" value="Unassembled WGS sequence"/>
</dbReference>
<evidence type="ECO:0000256" key="1">
    <source>
        <dbReference type="ARBA" id="ARBA00004191"/>
    </source>
</evidence>
<dbReference type="PROSITE" id="PS51277">
    <property type="entry name" value="BURP"/>
    <property type="match status" value="1"/>
</dbReference>
<evidence type="ECO:0000256" key="5">
    <source>
        <dbReference type="ARBA" id="ARBA00022729"/>
    </source>
</evidence>
<organism evidence="8 9">
    <name type="scientific">Citrus x changshan-huyou</name>
    <dbReference type="NCBI Taxonomy" id="2935761"/>
    <lineage>
        <taxon>Eukaryota</taxon>
        <taxon>Viridiplantae</taxon>
        <taxon>Streptophyta</taxon>
        <taxon>Embryophyta</taxon>
        <taxon>Tracheophyta</taxon>
        <taxon>Spermatophyta</taxon>
        <taxon>Magnoliopsida</taxon>
        <taxon>eudicotyledons</taxon>
        <taxon>Gunneridae</taxon>
        <taxon>Pentapetalae</taxon>
        <taxon>rosids</taxon>
        <taxon>malvids</taxon>
        <taxon>Sapindales</taxon>
        <taxon>Rutaceae</taxon>
        <taxon>Aurantioideae</taxon>
        <taxon>Citrus</taxon>
    </lineage>
</organism>
<evidence type="ECO:0000259" key="7">
    <source>
        <dbReference type="PROSITE" id="PS51277"/>
    </source>
</evidence>
<dbReference type="Pfam" id="PF03181">
    <property type="entry name" value="BURP"/>
    <property type="match status" value="1"/>
</dbReference>
<comment type="caution">
    <text evidence="8">The sequence shown here is derived from an EMBL/GenBank/DDBJ whole genome shotgun (WGS) entry which is preliminary data.</text>
</comment>
<dbReference type="GO" id="GO:0048046">
    <property type="term" value="C:apoplast"/>
    <property type="evidence" value="ECO:0007669"/>
    <property type="project" value="UniProtKB-SubCell"/>
</dbReference>
<proteinExistence type="predicted"/>
<keyword evidence="3" id="KW-0964">Secreted</keyword>
<dbReference type="SMART" id="SM01045">
    <property type="entry name" value="BURP"/>
    <property type="match status" value="1"/>
</dbReference>
<reference evidence="8 9" key="1">
    <citation type="submission" date="2024-05" db="EMBL/GenBank/DDBJ databases">
        <title>Haplotype-resolved chromosome-level genome assembly of Huyou (Citrus changshanensis).</title>
        <authorList>
            <person name="Miao C."/>
            <person name="Chen W."/>
            <person name="Wu Y."/>
            <person name="Wang L."/>
            <person name="Zhao S."/>
            <person name="Grierson D."/>
            <person name="Xu C."/>
            <person name="Chen K."/>
        </authorList>
    </citation>
    <scope>NUCLEOTIDE SEQUENCE [LARGE SCALE GENOMIC DNA]</scope>
    <source>
        <strain evidence="8">01-14</strain>
        <tissue evidence="8">Leaf</tissue>
    </source>
</reference>
<evidence type="ECO:0000256" key="2">
    <source>
        <dbReference type="ARBA" id="ARBA00004271"/>
    </source>
</evidence>
<keyword evidence="5" id="KW-0732">Signal</keyword>
<evidence type="ECO:0000313" key="9">
    <source>
        <dbReference type="Proteomes" id="UP001428341"/>
    </source>
</evidence>
<evidence type="ECO:0000256" key="6">
    <source>
        <dbReference type="ARBA" id="ARBA00023180"/>
    </source>
</evidence>
<keyword evidence="3" id="KW-0134">Cell wall</keyword>
<dbReference type="InterPro" id="IPR004873">
    <property type="entry name" value="BURP_dom"/>
</dbReference>
<dbReference type="PANTHER" id="PTHR31458:SF2">
    <property type="entry name" value="POLYGALACTURONASE 1 BETA-LIKE PROTEIN 2"/>
    <property type="match status" value="1"/>
</dbReference>
<gene>
    <name evidence="8" type="ORF">WN944_020322</name>
</gene>
<keyword evidence="9" id="KW-1185">Reference proteome</keyword>
<evidence type="ECO:0000256" key="4">
    <source>
        <dbReference type="ARBA" id="ARBA00022523"/>
    </source>
</evidence>
<evidence type="ECO:0000313" key="8">
    <source>
        <dbReference type="EMBL" id="KAK9188917.1"/>
    </source>
</evidence>
<dbReference type="EMBL" id="JBCGBO010000007">
    <property type="protein sequence ID" value="KAK9188917.1"/>
    <property type="molecule type" value="Genomic_DNA"/>
</dbReference>